<proteinExistence type="predicted"/>
<name>A0A371HI78_MUCPR</name>
<protein>
    <recommendedName>
        <fullName evidence="3">DDE Tnp4 domain-containing protein</fullName>
    </recommendedName>
</protein>
<gene>
    <name evidence="1" type="ORF">CR513_14029</name>
</gene>
<dbReference type="Proteomes" id="UP000257109">
    <property type="component" value="Unassembled WGS sequence"/>
</dbReference>
<dbReference type="AlphaFoldDB" id="A0A371HI78"/>
<keyword evidence="2" id="KW-1185">Reference proteome</keyword>
<dbReference type="OrthoDB" id="1423665at2759"/>
<reference evidence="1" key="1">
    <citation type="submission" date="2018-05" db="EMBL/GenBank/DDBJ databases">
        <title>Draft genome of Mucuna pruriens seed.</title>
        <authorList>
            <person name="Nnadi N.E."/>
            <person name="Vos R."/>
            <person name="Hasami M.H."/>
            <person name="Devisetty U.K."/>
            <person name="Aguiy J.C."/>
        </authorList>
    </citation>
    <scope>NUCLEOTIDE SEQUENCE [LARGE SCALE GENOMIC DNA]</scope>
    <source>
        <strain evidence="1">JCA_2017</strain>
    </source>
</reference>
<feature type="non-terminal residue" evidence="1">
    <location>
        <position position="1"/>
    </location>
</feature>
<accession>A0A371HI78</accession>
<organism evidence="1 2">
    <name type="scientific">Mucuna pruriens</name>
    <name type="common">Velvet bean</name>
    <name type="synonym">Dolichos pruriens</name>
    <dbReference type="NCBI Taxonomy" id="157652"/>
    <lineage>
        <taxon>Eukaryota</taxon>
        <taxon>Viridiplantae</taxon>
        <taxon>Streptophyta</taxon>
        <taxon>Embryophyta</taxon>
        <taxon>Tracheophyta</taxon>
        <taxon>Spermatophyta</taxon>
        <taxon>Magnoliopsida</taxon>
        <taxon>eudicotyledons</taxon>
        <taxon>Gunneridae</taxon>
        <taxon>Pentapetalae</taxon>
        <taxon>rosids</taxon>
        <taxon>fabids</taxon>
        <taxon>Fabales</taxon>
        <taxon>Fabaceae</taxon>
        <taxon>Papilionoideae</taxon>
        <taxon>50 kb inversion clade</taxon>
        <taxon>NPAAA clade</taxon>
        <taxon>indigoferoid/millettioid clade</taxon>
        <taxon>Phaseoleae</taxon>
        <taxon>Mucuna</taxon>
    </lineage>
</organism>
<feature type="non-terminal residue" evidence="1">
    <location>
        <position position="82"/>
    </location>
</feature>
<dbReference type="EMBL" id="QJKJ01002519">
    <property type="protein sequence ID" value="RDY02505.1"/>
    <property type="molecule type" value="Genomic_DNA"/>
</dbReference>
<sequence length="82" mass="9587">KYYLVDVDNSTFTDFQAPHKKNSLQSIIECTFGLCKVRWKIRNNMLPFAFKIQSQVIIACITLHNLMNPKIHMCYNDSKTSM</sequence>
<evidence type="ECO:0008006" key="3">
    <source>
        <dbReference type="Google" id="ProtNLM"/>
    </source>
</evidence>
<evidence type="ECO:0000313" key="2">
    <source>
        <dbReference type="Proteomes" id="UP000257109"/>
    </source>
</evidence>
<comment type="caution">
    <text evidence="1">The sequence shown here is derived from an EMBL/GenBank/DDBJ whole genome shotgun (WGS) entry which is preliminary data.</text>
</comment>
<evidence type="ECO:0000313" key="1">
    <source>
        <dbReference type="EMBL" id="RDY02505.1"/>
    </source>
</evidence>